<gene>
    <name evidence="2" type="ORF">KIM322_12150</name>
</gene>
<evidence type="ECO:0000256" key="1">
    <source>
        <dbReference type="SAM" id="Phobius"/>
    </source>
</evidence>
<dbReference type="RefSeq" id="WP_317637191.1">
    <property type="nucleotide sequence ID" value="NZ_AP026803.1"/>
</dbReference>
<organism evidence="2 3">
    <name type="scientific">Lactobacillus xylocopicola</name>
    <dbReference type="NCBI Taxonomy" id="2976676"/>
    <lineage>
        <taxon>Bacteria</taxon>
        <taxon>Bacillati</taxon>
        <taxon>Bacillota</taxon>
        <taxon>Bacilli</taxon>
        <taxon>Lactobacillales</taxon>
        <taxon>Lactobacillaceae</taxon>
        <taxon>Lactobacillus</taxon>
    </lineage>
</organism>
<sequence length="128" mass="14429">MKLFNRCLDYFLIGVAFGAIAYLLILTFAYGGIAPTPKGVLSVLTLSGLMGLVSMIFISDITFTLALLIHLLGIFLLFAVMMMINSWPINLWSLGIFLVTYLVIWLICILDQRRSVKQINARIKKRNK</sequence>
<dbReference type="InterPro" id="IPR021560">
    <property type="entry name" value="DUF3021"/>
</dbReference>
<feature type="transmembrane region" description="Helical" evidence="1">
    <location>
        <begin position="90"/>
        <end position="110"/>
    </location>
</feature>
<keyword evidence="1" id="KW-0812">Transmembrane</keyword>
<evidence type="ECO:0008006" key="4">
    <source>
        <dbReference type="Google" id="ProtNLM"/>
    </source>
</evidence>
<accession>A0ABN6SN31</accession>
<keyword evidence="3" id="KW-1185">Reference proteome</keyword>
<name>A0ABN6SN31_9LACO</name>
<dbReference type="Proteomes" id="UP001321741">
    <property type="component" value="Chromosome"/>
</dbReference>
<dbReference type="EMBL" id="AP026803">
    <property type="protein sequence ID" value="BDR60954.1"/>
    <property type="molecule type" value="Genomic_DNA"/>
</dbReference>
<evidence type="ECO:0000313" key="2">
    <source>
        <dbReference type="EMBL" id="BDR60954.1"/>
    </source>
</evidence>
<dbReference type="Pfam" id="PF11457">
    <property type="entry name" value="DUF3021"/>
    <property type="match status" value="1"/>
</dbReference>
<keyword evidence="1" id="KW-1133">Transmembrane helix</keyword>
<reference evidence="2 3" key="1">
    <citation type="journal article" date="2023" name="Microbiol. Spectr.">
        <title>Symbiosis of Carpenter Bees with Uncharacterized Lactic Acid Bacteria Showing NAD Auxotrophy.</title>
        <authorList>
            <person name="Kawasaki S."/>
            <person name="Ozawa K."/>
            <person name="Mori T."/>
            <person name="Yamamoto A."/>
            <person name="Ito M."/>
            <person name="Ohkuma M."/>
            <person name="Sakamoto M."/>
            <person name="Matsutani M."/>
        </authorList>
    </citation>
    <scope>NUCLEOTIDE SEQUENCE [LARGE SCALE GENOMIC DNA]</scope>
    <source>
        <strain evidence="2 3">Kim32-2</strain>
    </source>
</reference>
<feature type="transmembrane region" description="Helical" evidence="1">
    <location>
        <begin position="39"/>
        <end position="58"/>
    </location>
</feature>
<keyword evidence="1" id="KW-0472">Membrane</keyword>
<evidence type="ECO:0000313" key="3">
    <source>
        <dbReference type="Proteomes" id="UP001321741"/>
    </source>
</evidence>
<proteinExistence type="predicted"/>
<feature type="transmembrane region" description="Helical" evidence="1">
    <location>
        <begin position="7"/>
        <end position="33"/>
    </location>
</feature>
<feature type="transmembrane region" description="Helical" evidence="1">
    <location>
        <begin position="65"/>
        <end position="84"/>
    </location>
</feature>
<protein>
    <recommendedName>
        <fullName evidence="4">DUF3021 domain-containing protein</fullName>
    </recommendedName>
</protein>